<evidence type="ECO:0000313" key="6">
    <source>
        <dbReference type="Proteomes" id="UP000183788"/>
    </source>
</evidence>
<dbReference type="Proteomes" id="UP000183788">
    <property type="component" value="Unassembled WGS sequence"/>
</dbReference>
<reference evidence="4 6" key="1">
    <citation type="submission" date="2016-11" db="EMBL/GenBank/DDBJ databases">
        <authorList>
            <person name="Jaros S."/>
            <person name="Januszkiewicz K."/>
            <person name="Wedrychowicz H."/>
        </authorList>
    </citation>
    <scope>NUCLEOTIDE SEQUENCE [LARGE SCALE GENOMIC DNA]</scope>
    <source>
        <strain evidence="4 6">DSM 784</strain>
    </source>
</reference>
<feature type="transmembrane region" description="Helical" evidence="1">
    <location>
        <begin position="79"/>
        <end position="98"/>
    </location>
</feature>
<dbReference type="RefSeq" id="WP_072364432.1">
    <property type="nucleotide sequence ID" value="NZ_CP139972.1"/>
</dbReference>
<sequence length="321" mass="36333">MTPQEAENLLARYVAQQCTQDEENLVNSWLNKVLEERKFPESFSMDMTTKAEDWEKLIAEKNRRMPVYEPRTRSIIRPAAVATAIAAVAIGIVALVYYQPFTKVRDVNMAAANKDTTITHQKKDFKTVLPDGSIVYLNGASKLRYPKGLTDKERNVFLEGEAYFEVRADRNRPFIVSCSGQQLQVIGTHFNVRSYNGEDVVTTLVEGAVKVTNTRNKNQEIRLQPGDQSTLNAAGFEVKQVDPNSVISWKNEFVFNETPLKTALKELARWYDVGVDSSRMENVPTLDAVYGKEEPLPKLLKEISRSTKVNVLLRNNVITVE</sequence>
<dbReference type="STRING" id="1004.SAMN05661012_05401"/>
<reference evidence="5 7" key="2">
    <citation type="submission" date="2023-11" db="EMBL/GenBank/DDBJ databases">
        <title>MicrobeMod: A computational toolkit for identifying prokaryotic methylation and restriction-modification with nanopore sequencing.</title>
        <authorList>
            <person name="Crits-Christoph A."/>
            <person name="Kang S.C."/>
            <person name="Lee H."/>
            <person name="Ostrov N."/>
        </authorList>
    </citation>
    <scope>NUCLEOTIDE SEQUENCE [LARGE SCALE GENOMIC DNA]</scope>
    <source>
        <strain evidence="5 7">ATCC 23090</strain>
    </source>
</reference>
<dbReference type="Pfam" id="PF04773">
    <property type="entry name" value="FecR"/>
    <property type="match status" value="1"/>
</dbReference>
<evidence type="ECO:0000259" key="2">
    <source>
        <dbReference type="Pfam" id="PF04773"/>
    </source>
</evidence>
<feature type="domain" description="FecR protein" evidence="2">
    <location>
        <begin position="117"/>
        <end position="210"/>
    </location>
</feature>
<dbReference type="GO" id="GO:0016989">
    <property type="term" value="F:sigma factor antagonist activity"/>
    <property type="evidence" value="ECO:0007669"/>
    <property type="project" value="TreeGrafter"/>
</dbReference>
<keyword evidence="1" id="KW-0812">Transmembrane</keyword>
<keyword evidence="1" id="KW-1133">Transmembrane helix</keyword>
<protein>
    <submittedName>
        <fullName evidence="5">FecR domain-containing protein</fullName>
    </submittedName>
    <submittedName>
        <fullName evidence="4">FecR family protein</fullName>
    </submittedName>
</protein>
<dbReference type="InterPro" id="IPR032508">
    <property type="entry name" value="FecR_C"/>
</dbReference>
<keyword evidence="7" id="KW-1185">Reference proteome</keyword>
<keyword evidence="1" id="KW-0472">Membrane</keyword>
<dbReference type="Gene3D" id="2.60.120.1440">
    <property type="match status" value="1"/>
</dbReference>
<dbReference type="AlphaFoldDB" id="A0A1K1SGG3"/>
<organism evidence="4 6">
    <name type="scientific">Chitinophaga sancti</name>
    <dbReference type="NCBI Taxonomy" id="1004"/>
    <lineage>
        <taxon>Bacteria</taxon>
        <taxon>Pseudomonadati</taxon>
        <taxon>Bacteroidota</taxon>
        <taxon>Chitinophagia</taxon>
        <taxon>Chitinophagales</taxon>
        <taxon>Chitinophagaceae</taxon>
        <taxon>Chitinophaga</taxon>
    </lineage>
</organism>
<dbReference type="InterPro" id="IPR012373">
    <property type="entry name" value="Ferrdict_sens_TM"/>
</dbReference>
<dbReference type="PANTHER" id="PTHR30273">
    <property type="entry name" value="PERIPLASMIC SIGNAL SENSOR AND SIGMA FACTOR ACTIVATOR FECR-RELATED"/>
    <property type="match status" value="1"/>
</dbReference>
<accession>A0A1K1SGG3</accession>
<dbReference type="OrthoDB" id="1099916at2"/>
<name>A0A1K1SGG3_9BACT</name>
<evidence type="ECO:0000313" key="7">
    <source>
        <dbReference type="Proteomes" id="UP001326715"/>
    </source>
</evidence>
<evidence type="ECO:0000313" key="5">
    <source>
        <dbReference type="EMBL" id="WQG87993.1"/>
    </source>
</evidence>
<dbReference type="Pfam" id="PF16344">
    <property type="entry name" value="FecR_C"/>
    <property type="match status" value="1"/>
</dbReference>
<dbReference type="Gene3D" id="3.55.50.30">
    <property type="match status" value="1"/>
</dbReference>
<dbReference type="Proteomes" id="UP001326715">
    <property type="component" value="Chromosome"/>
</dbReference>
<evidence type="ECO:0000256" key="1">
    <source>
        <dbReference type="SAM" id="Phobius"/>
    </source>
</evidence>
<dbReference type="InterPro" id="IPR006860">
    <property type="entry name" value="FecR"/>
</dbReference>
<proteinExistence type="predicted"/>
<dbReference type="PIRSF" id="PIRSF018266">
    <property type="entry name" value="FecR"/>
    <property type="match status" value="1"/>
</dbReference>
<dbReference type="EMBL" id="FPIZ01000022">
    <property type="protein sequence ID" value="SFW83390.1"/>
    <property type="molecule type" value="Genomic_DNA"/>
</dbReference>
<feature type="domain" description="Protein FecR C-terminal" evidence="3">
    <location>
        <begin position="252"/>
        <end position="320"/>
    </location>
</feature>
<dbReference type="PANTHER" id="PTHR30273:SF2">
    <property type="entry name" value="PROTEIN FECR"/>
    <property type="match status" value="1"/>
</dbReference>
<gene>
    <name evidence="4" type="ORF">SAMN05661012_05401</name>
    <name evidence="5" type="ORF">SR876_24000</name>
</gene>
<evidence type="ECO:0000259" key="3">
    <source>
        <dbReference type="Pfam" id="PF16344"/>
    </source>
</evidence>
<dbReference type="EMBL" id="CP140154">
    <property type="protein sequence ID" value="WQG87993.1"/>
    <property type="molecule type" value="Genomic_DNA"/>
</dbReference>
<evidence type="ECO:0000313" key="4">
    <source>
        <dbReference type="EMBL" id="SFW83390.1"/>
    </source>
</evidence>